<evidence type="ECO:0000259" key="2">
    <source>
        <dbReference type="Pfam" id="PF13201"/>
    </source>
</evidence>
<accession>A0A840CYB9</accession>
<evidence type="ECO:0008006" key="6">
    <source>
        <dbReference type="Google" id="ProtNLM"/>
    </source>
</evidence>
<sequence>MKKNLFYLLLLTCSISLFTACSDDDDDVKLPIETDLAGTYKGDLSVVVDNAQMPSVPQRITISKSAKGNNQIALSIKDFSFATFNVGDIEVDPCQVKAISGGYSFEGKQTLVLAAPLGSCPVTITGTVKGNKVDIQIGVEVAGLNQTVKANFAGTKLAGNESAEAKILTFAFDSELVTQQPVIDDANGTISFKVNDAATDEQLKLTPVLTISEKATVTPATGVVQDFSNGKSVTYTVMAENGTMKKYVVSIAGRNQVTSYDFETWVAGVPDEPTISFHDPSGWSSSNKGSFMLKMMQLTDRDVVTQTSDAHGGKSAARIETLDSQGAEIFGIKVPKVTTGSLFLGSFEIDSNNTLNSTKFGINYTKKPISLKGFFKYTPGATYYASTVAAPNVATVDATKNDQFAIKVVLYTVKNVVTDPEDWSDYLTGVANDDATYPDNNIYTSSRVVAIGSLEGGAQTAWKEFDLKLEYKQAFDATKKYRMTIVCSSSKDGDKFSGAPGSVLTVDDFELIVE</sequence>
<feature type="signal peptide" evidence="1">
    <location>
        <begin position="1"/>
        <end position="19"/>
    </location>
</feature>
<reference evidence="4" key="1">
    <citation type="submission" date="2020-08" db="EMBL/GenBank/DDBJ databases">
        <title>Genomic Encyclopedia of Type Strains, Phase IV (KMG-IV): sequencing the most valuable type-strain genomes for metagenomic binning, comparative biology and taxonomic classification.</title>
        <authorList>
            <person name="Goeker M."/>
        </authorList>
    </citation>
    <scope>NUCLEOTIDE SEQUENCE [LARGE SCALE GENOMIC DNA]</scope>
    <source>
        <strain evidence="4">DSM 105720</strain>
    </source>
</reference>
<comment type="caution">
    <text evidence="4">The sequence shown here is derived from an EMBL/GenBank/DDBJ whole genome shotgun (WGS) entry which is preliminary data.</text>
</comment>
<keyword evidence="1" id="KW-0732">Signal</keyword>
<dbReference type="AlphaFoldDB" id="A0A840CYB9"/>
<dbReference type="InterPro" id="IPR024311">
    <property type="entry name" value="Lipocalin-like"/>
</dbReference>
<evidence type="ECO:0000256" key="1">
    <source>
        <dbReference type="SAM" id="SignalP"/>
    </source>
</evidence>
<gene>
    <name evidence="4" type="ORF">GGR06_000183</name>
</gene>
<dbReference type="Pfam" id="PF13201">
    <property type="entry name" value="PCMD"/>
    <property type="match status" value="1"/>
</dbReference>
<dbReference type="Pfam" id="PF13944">
    <property type="entry name" value="Calycin_like"/>
    <property type="match status" value="1"/>
</dbReference>
<dbReference type="Gene3D" id="2.60.120.890">
    <property type="entry name" value="BT2081, beta-jelly-roll domain"/>
    <property type="match status" value="1"/>
</dbReference>
<feature type="domain" description="Putative carbohydrate metabolism" evidence="2">
    <location>
        <begin position="281"/>
        <end position="512"/>
    </location>
</feature>
<organism evidence="4 5">
    <name type="scientific">Bacteroides reticulotermitis</name>
    <dbReference type="NCBI Taxonomy" id="1133319"/>
    <lineage>
        <taxon>Bacteria</taxon>
        <taxon>Pseudomonadati</taxon>
        <taxon>Bacteroidota</taxon>
        <taxon>Bacteroidia</taxon>
        <taxon>Bacteroidales</taxon>
        <taxon>Bacteroidaceae</taxon>
        <taxon>Bacteroides</taxon>
    </lineage>
</organism>
<dbReference type="EMBL" id="JACIER010000001">
    <property type="protein sequence ID" value="MBB4042424.1"/>
    <property type="molecule type" value="Genomic_DNA"/>
</dbReference>
<evidence type="ECO:0000313" key="5">
    <source>
        <dbReference type="Proteomes" id="UP000560658"/>
    </source>
</evidence>
<evidence type="ECO:0000259" key="3">
    <source>
        <dbReference type="Pfam" id="PF13944"/>
    </source>
</evidence>
<feature type="domain" description="Lipocalin-like" evidence="3">
    <location>
        <begin position="36"/>
        <end position="155"/>
    </location>
</feature>
<dbReference type="RefSeq" id="WP_044164761.1">
    <property type="nucleotide sequence ID" value="NZ_JACIER010000001.1"/>
</dbReference>
<name>A0A840CYB9_9BACE</name>
<dbReference type="InterPro" id="IPR038653">
    <property type="entry name" value="Put_CMD_sf"/>
</dbReference>
<dbReference type="InterPro" id="IPR025112">
    <property type="entry name" value="PCMD"/>
</dbReference>
<feature type="chain" id="PRO_5032888768" description="DUF5018 domain-containing protein" evidence="1">
    <location>
        <begin position="20"/>
        <end position="514"/>
    </location>
</feature>
<dbReference type="Proteomes" id="UP000560658">
    <property type="component" value="Unassembled WGS sequence"/>
</dbReference>
<proteinExistence type="predicted"/>
<protein>
    <recommendedName>
        <fullName evidence="6">DUF5018 domain-containing protein</fullName>
    </recommendedName>
</protein>
<keyword evidence="5" id="KW-1185">Reference proteome</keyword>
<dbReference type="Gene3D" id="2.60.40.2340">
    <property type="match status" value="1"/>
</dbReference>
<dbReference type="Gene3D" id="2.40.128.350">
    <property type="match status" value="1"/>
</dbReference>
<evidence type="ECO:0000313" key="4">
    <source>
        <dbReference type="EMBL" id="MBB4042424.1"/>
    </source>
</evidence>
<dbReference type="PROSITE" id="PS51257">
    <property type="entry name" value="PROKAR_LIPOPROTEIN"/>
    <property type="match status" value="1"/>
</dbReference>